<evidence type="ECO:0000313" key="3">
    <source>
        <dbReference type="Proteomes" id="UP000287651"/>
    </source>
</evidence>
<proteinExistence type="predicted"/>
<sequence length="140" mass="15450">MVAAITKPVSSTHTEFPKIDRHQLAAIGVQVSRTPSFTVDRDLLDHSGHDPSATLSDDDCFLYEKYHSLYSCEDVGDDFTFKSPRYDEDPSPTVFCWTKRFFVSPATSNSLLRDARPSTVASSSSPSCSSSCMSDLEPNT</sequence>
<accession>A0A426XD78</accession>
<feature type="region of interest" description="Disordered" evidence="1">
    <location>
        <begin position="113"/>
        <end position="140"/>
    </location>
</feature>
<reference evidence="2 3" key="1">
    <citation type="journal article" date="2014" name="Agronomy (Basel)">
        <title>A Draft Genome Sequence for Ensete ventricosum, the Drought-Tolerant Tree Against Hunger.</title>
        <authorList>
            <person name="Harrison J."/>
            <person name="Moore K.A."/>
            <person name="Paszkiewicz K."/>
            <person name="Jones T."/>
            <person name="Grant M."/>
            <person name="Ambacheew D."/>
            <person name="Muzemil S."/>
            <person name="Studholme D.J."/>
        </authorList>
    </citation>
    <scope>NUCLEOTIDE SEQUENCE [LARGE SCALE GENOMIC DNA]</scope>
</reference>
<dbReference type="AlphaFoldDB" id="A0A426XD78"/>
<dbReference type="Proteomes" id="UP000287651">
    <property type="component" value="Unassembled WGS sequence"/>
</dbReference>
<organism evidence="2 3">
    <name type="scientific">Ensete ventricosum</name>
    <name type="common">Abyssinian banana</name>
    <name type="synonym">Musa ensete</name>
    <dbReference type="NCBI Taxonomy" id="4639"/>
    <lineage>
        <taxon>Eukaryota</taxon>
        <taxon>Viridiplantae</taxon>
        <taxon>Streptophyta</taxon>
        <taxon>Embryophyta</taxon>
        <taxon>Tracheophyta</taxon>
        <taxon>Spermatophyta</taxon>
        <taxon>Magnoliopsida</taxon>
        <taxon>Liliopsida</taxon>
        <taxon>Zingiberales</taxon>
        <taxon>Musaceae</taxon>
        <taxon>Ensete</taxon>
    </lineage>
</organism>
<protein>
    <submittedName>
        <fullName evidence="2">Uncharacterized protein</fullName>
    </submittedName>
</protein>
<evidence type="ECO:0000313" key="2">
    <source>
        <dbReference type="EMBL" id="RRT37429.1"/>
    </source>
</evidence>
<comment type="caution">
    <text evidence="2">The sequence shown here is derived from an EMBL/GenBank/DDBJ whole genome shotgun (WGS) entry which is preliminary data.</text>
</comment>
<evidence type="ECO:0000256" key="1">
    <source>
        <dbReference type="SAM" id="MobiDB-lite"/>
    </source>
</evidence>
<feature type="compositionally biased region" description="Low complexity" evidence="1">
    <location>
        <begin position="122"/>
        <end position="134"/>
    </location>
</feature>
<dbReference type="EMBL" id="AMZH03022315">
    <property type="protein sequence ID" value="RRT37429.1"/>
    <property type="molecule type" value="Genomic_DNA"/>
</dbReference>
<name>A0A426XD78_ENSVE</name>
<gene>
    <name evidence="2" type="ORF">B296_00057867</name>
</gene>